<evidence type="ECO:0000256" key="1">
    <source>
        <dbReference type="PIRSR" id="PIRSR620023-1"/>
    </source>
</evidence>
<dbReference type="EMBL" id="CABWLC010000006">
    <property type="protein sequence ID" value="VXA83004.1"/>
    <property type="molecule type" value="Genomic_DNA"/>
</dbReference>
<feature type="binding site" evidence="2">
    <location>
        <position position="258"/>
    </location>
    <ligand>
        <name>substrate</name>
    </ligand>
</feature>
<dbReference type="Gene3D" id="3.40.50.11190">
    <property type="match status" value="1"/>
</dbReference>
<sequence>MRLLFRCDASTTIGAGHLMRCLSIADLAASRGDECHFFCADLPGFNGTQVIARQHGLTLLPAQPDWRSLYRAIMGWGGSDWLIVDHYQLDRRWEQPLAALFPQQLVIDDLADRPHEATRLLDMTPYRQPADYGESLFAEVPLLGPGYAPLRPEFAKLRPTALARRASNSRIRRLLLSLGAMDSDNHLSRILPLIDQLPIPILEIDLVLASKAPHIDALKEVMAKSRHHVKLHLDANNMAELMLKADLAIGAGGTSCWERATLALPTLLFTLADNQLENARRLAQANAVIWLGDLRMLDDEQLLQQLLLHWPNQETLQQLGKYGAALCDGTGAQRLLQKLTSQQHSYWLQPITEEDAEWIWQWQQDAVTRRYSRNTDCPPLSEHKIWLHGALQNPQRWLFKVMSATGPCAVVRLDEACEPDRYNEVSIYVDPEQHQRGHGKRALNLLHQLFPWFTFHAYISPENQGSLALFRSIGYQCSSSQNWFHFSPKETFHASVHY</sequence>
<accession>A0A653KUU5</accession>
<dbReference type="RefSeq" id="WP_159158670.1">
    <property type="nucleotide sequence ID" value="NZ_JAAKUO010000001.1"/>
</dbReference>
<feature type="domain" description="N-acetyltransferase" evidence="4">
    <location>
        <begin position="348"/>
        <end position="476"/>
    </location>
</feature>
<dbReference type="NCBIfam" id="TIGR03590">
    <property type="entry name" value="PseG"/>
    <property type="match status" value="1"/>
</dbReference>
<proteinExistence type="predicted"/>
<dbReference type="Pfam" id="PF13302">
    <property type="entry name" value="Acetyltransf_3"/>
    <property type="match status" value="1"/>
</dbReference>
<dbReference type="InterPro" id="IPR007235">
    <property type="entry name" value="Glyco_trans_28_C"/>
</dbReference>
<keyword evidence="5" id="KW-0378">Hydrolase</keyword>
<dbReference type="GO" id="GO:0016747">
    <property type="term" value="F:acyltransferase activity, transferring groups other than amino-acyl groups"/>
    <property type="evidence" value="ECO:0007669"/>
    <property type="project" value="InterPro"/>
</dbReference>
<dbReference type="Gene3D" id="3.40.630.30">
    <property type="match status" value="1"/>
</dbReference>
<dbReference type="Proteomes" id="UP000439123">
    <property type="component" value="Unassembled WGS sequence"/>
</dbReference>
<dbReference type="InterPro" id="IPR000182">
    <property type="entry name" value="GNAT_dom"/>
</dbReference>
<gene>
    <name evidence="5" type="primary">pseG</name>
    <name evidence="5" type="ORF">AERO8C_140322</name>
</gene>
<dbReference type="SUPFAM" id="SSF55729">
    <property type="entry name" value="Acyl-CoA N-acyltransferases (Nat)"/>
    <property type="match status" value="1"/>
</dbReference>
<dbReference type="SUPFAM" id="SSF53756">
    <property type="entry name" value="UDP-Glycosyltransferase/glycogen phosphorylase"/>
    <property type="match status" value="1"/>
</dbReference>
<dbReference type="InterPro" id="IPR016181">
    <property type="entry name" value="Acyl_CoA_acyltransferase"/>
</dbReference>
<dbReference type="GO" id="GO:0016758">
    <property type="term" value="F:hexosyltransferase activity"/>
    <property type="evidence" value="ECO:0007669"/>
    <property type="project" value="InterPro"/>
</dbReference>
<dbReference type="AlphaFoldDB" id="A0A653KUU5"/>
<evidence type="ECO:0000313" key="6">
    <source>
        <dbReference type="Proteomes" id="UP000439123"/>
    </source>
</evidence>
<evidence type="ECO:0000256" key="2">
    <source>
        <dbReference type="PIRSR" id="PIRSR620023-2"/>
    </source>
</evidence>
<evidence type="ECO:0000313" key="5">
    <source>
        <dbReference type="EMBL" id="VXA83004.1"/>
    </source>
</evidence>
<feature type="active site" description="Proton acceptor" evidence="1">
    <location>
        <position position="17"/>
    </location>
</feature>
<protein>
    <submittedName>
        <fullName evidence="5">UDP-2,4-diacetamido-2,4, 6-trideoxy-beta-L-altropyranose hydrolase</fullName>
    </submittedName>
</protein>
<dbReference type="Gene3D" id="3.40.50.2000">
    <property type="entry name" value="Glycogen Phosphorylase B"/>
    <property type="match status" value="1"/>
</dbReference>
<feature type="binding site" evidence="2">
    <location>
        <position position="151"/>
    </location>
    <ligand>
        <name>substrate</name>
    </ligand>
</feature>
<name>A0A653KUU5_AERVE</name>
<reference evidence="5 6" key="1">
    <citation type="submission" date="2019-10" db="EMBL/GenBank/DDBJ databases">
        <authorList>
            <person name="Karimi E."/>
        </authorList>
    </citation>
    <scope>NUCLEOTIDE SEQUENCE [LARGE SCALE GENOMIC DNA]</scope>
    <source>
        <strain evidence="5">Aeromonas sp. 8C</strain>
    </source>
</reference>
<evidence type="ECO:0000259" key="4">
    <source>
        <dbReference type="Pfam" id="PF13302"/>
    </source>
</evidence>
<dbReference type="GO" id="GO:0016787">
    <property type="term" value="F:hydrolase activity"/>
    <property type="evidence" value="ECO:0007669"/>
    <property type="project" value="UniProtKB-KW"/>
</dbReference>
<feature type="domain" description="Glycosyl transferase family 28 C-terminal" evidence="3">
    <location>
        <begin position="235"/>
        <end position="318"/>
    </location>
</feature>
<dbReference type="Pfam" id="PF04101">
    <property type="entry name" value="Glyco_tran_28_C"/>
    <property type="match status" value="1"/>
</dbReference>
<evidence type="ECO:0000259" key="3">
    <source>
        <dbReference type="Pfam" id="PF04101"/>
    </source>
</evidence>
<dbReference type="InterPro" id="IPR020023">
    <property type="entry name" value="PseG"/>
</dbReference>
<organism evidence="5 6">
    <name type="scientific">Aeromonas veronii</name>
    <dbReference type="NCBI Taxonomy" id="654"/>
    <lineage>
        <taxon>Bacteria</taxon>
        <taxon>Pseudomonadati</taxon>
        <taxon>Pseudomonadota</taxon>
        <taxon>Gammaproteobacteria</taxon>
        <taxon>Aeromonadales</taxon>
        <taxon>Aeromonadaceae</taxon>
        <taxon>Aeromonas</taxon>
    </lineage>
</organism>